<evidence type="ECO:0000313" key="1">
    <source>
        <dbReference type="EnsemblPlants" id="TuG1812G0700001966.01.T01.cds351248"/>
    </source>
</evidence>
<dbReference type="Gramene" id="TuG1812G0700001966.01.T01">
    <property type="protein sequence ID" value="TuG1812G0700001966.01.T01.cds351248"/>
    <property type="gene ID" value="TuG1812G0700001966.01"/>
</dbReference>
<evidence type="ECO:0000313" key="2">
    <source>
        <dbReference type="Proteomes" id="UP000015106"/>
    </source>
</evidence>
<reference evidence="2" key="1">
    <citation type="journal article" date="2013" name="Nature">
        <title>Draft genome of the wheat A-genome progenitor Triticum urartu.</title>
        <authorList>
            <person name="Ling H.Q."/>
            <person name="Zhao S."/>
            <person name="Liu D."/>
            <person name="Wang J."/>
            <person name="Sun H."/>
            <person name="Zhang C."/>
            <person name="Fan H."/>
            <person name="Li D."/>
            <person name="Dong L."/>
            <person name="Tao Y."/>
            <person name="Gao C."/>
            <person name="Wu H."/>
            <person name="Li Y."/>
            <person name="Cui Y."/>
            <person name="Guo X."/>
            <person name="Zheng S."/>
            <person name="Wang B."/>
            <person name="Yu K."/>
            <person name="Liang Q."/>
            <person name="Yang W."/>
            <person name="Lou X."/>
            <person name="Chen J."/>
            <person name="Feng M."/>
            <person name="Jian J."/>
            <person name="Zhang X."/>
            <person name="Luo G."/>
            <person name="Jiang Y."/>
            <person name="Liu J."/>
            <person name="Wang Z."/>
            <person name="Sha Y."/>
            <person name="Zhang B."/>
            <person name="Wu H."/>
            <person name="Tang D."/>
            <person name="Shen Q."/>
            <person name="Xue P."/>
            <person name="Zou S."/>
            <person name="Wang X."/>
            <person name="Liu X."/>
            <person name="Wang F."/>
            <person name="Yang Y."/>
            <person name="An X."/>
            <person name="Dong Z."/>
            <person name="Zhang K."/>
            <person name="Zhang X."/>
            <person name="Luo M.C."/>
            <person name="Dvorak J."/>
            <person name="Tong Y."/>
            <person name="Wang J."/>
            <person name="Yang H."/>
            <person name="Li Z."/>
            <person name="Wang D."/>
            <person name="Zhang A."/>
            <person name="Wang J."/>
        </authorList>
    </citation>
    <scope>NUCLEOTIDE SEQUENCE</scope>
    <source>
        <strain evidence="2">cv. G1812</strain>
    </source>
</reference>
<dbReference type="Proteomes" id="UP000015106">
    <property type="component" value="Chromosome 7"/>
</dbReference>
<dbReference type="AlphaFoldDB" id="A0A8R7R2R6"/>
<reference evidence="1" key="3">
    <citation type="submission" date="2022-06" db="UniProtKB">
        <authorList>
            <consortium name="EnsemblPlants"/>
        </authorList>
    </citation>
    <scope>IDENTIFICATION</scope>
</reference>
<reference evidence="1" key="2">
    <citation type="submission" date="2018-03" db="EMBL/GenBank/DDBJ databases">
        <title>The Triticum urartu genome reveals the dynamic nature of wheat genome evolution.</title>
        <authorList>
            <person name="Ling H."/>
            <person name="Ma B."/>
            <person name="Shi X."/>
            <person name="Liu H."/>
            <person name="Dong L."/>
            <person name="Sun H."/>
            <person name="Cao Y."/>
            <person name="Gao Q."/>
            <person name="Zheng S."/>
            <person name="Li Y."/>
            <person name="Yu Y."/>
            <person name="Du H."/>
            <person name="Qi M."/>
            <person name="Li Y."/>
            <person name="Yu H."/>
            <person name="Cui Y."/>
            <person name="Wang N."/>
            <person name="Chen C."/>
            <person name="Wu H."/>
            <person name="Zhao Y."/>
            <person name="Zhang J."/>
            <person name="Li Y."/>
            <person name="Zhou W."/>
            <person name="Zhang B."/>
            <person name="Hu W."/>
            <person name="Eijk M."/>
            <person name="Tang J."/>
            <person name="Witsenboer H."/>
            <person name="Zhao S."/>
            <person name="Li Z."/>
            <person name="Zhang A."/>
            <person name="Wang D."/>
            <person name="Liang C."/>
        </authorList>
    </citation>
    <scope>NUCLEOTIDE SEQUENCE [LARGE SCALE GENOMIC DNA]</scope>
    <source>
        <strain evidence="1">cv. G1812</strain>
    </source>
</reference>
<organism evidence="1 2">
    <name type="scientific">Triticum urartu</name>
    <name type="common">Red wild einkorn</name>
    <name type="synonym">Crithodium urartu</name>
    <dbReference type="NCBI Taxonomy" id="4572"/>
    <lineage>
        <taxon>Eukaryota</taxon>
        <taxon>Viridiplantae</taxon>
        <taxon>Streptophyta</taxon>
        <taxon>Embryophyta</taxon>
        <taxon>Tracheophyta</taxon>
        <taxon>Spermatophyta</taxon>
        <taxon>Magnoliopsida</taxon>
        <taxon>Liliopsida</taxon>
        <taxon>Poales</taxon>
        <taxon>Poaceae</taxon>
        <taxon>BOP clade</taxon>
        <taxon>Pooideae</taxon>
        <taxon>Triticodae</taxon>
        <taxon>Triticeae</taxon>
        <taxon>Triticinae</taxon>
        <taxon>Triticum</taxon>
    </lineage>
</organism>
<sequence>MRRDLSPPIPTKYTIISCLDVLPRSLSPLLSLSTFAPLPYHMLLPLLQPSSSLQRTDEAHPPKHHKIVLVD</sequence>
<name>A0A8R7R2R6_TRIUA</name>
<keyword evidence="2" id="KW-1185">Reference proteome</keyword>
<accession>A0A8R7R2R6</accession>
<dbReference type="EnsemblPlants" id="TuG1812G0700001966.01.T01">
    <property type="protein sequence ID" value="TuG1812G0700001966.01.T01.cds351248"/>
    <property type="gene ID" value="TuG1812G0700001966.01"/>
</dbReference>
<protein>
    <submittedName>
        <fullName evidence="1">Uncharacterized protein</fullName>
    </submittedName>
</protein>
<proteinExistence type="predicted"/>